<accession>A0ABR8T6X6</accession>
<name>A0ABR8T6X6_9BACL</name>
<sequence>MEQTQVAPHPSNRGVQNTSQHVLRACVDWVQVTFKNVQNLQKIYEILGIEESEFKDMSSSIYGYRSHKACGHISILYDGKSDMGIHIQITGQGCREYEVLNKKNWKEFMMSCFENDGNFTRIDGAIDDICYGDEKPYFTLNGLYRKIKDGCVQSKFKKGKRVESFMIDDGKGIGETLYFGREQSDMQIRIYEKDFERLEKGKELEEDLTAWNRTEIQCRRDRAQALALYILNNENFGEVMSGILKNYLSFKVKNPNETNKSRWKTCKWWDDFLGDVEPLKLTMIAPDRTIDTIKQWVDKQVAPSLATLFTASGGDTKMIIDLLDDGLLRMSEEQKRLASESKFLQEKEKEEKERMKNELRDRDLFRTIRTHKIEKAHQPEHDQ</sequence>
<feature type="domain" description="Rolling Circle replication initiation protein N-terminal" evidence="3">
    <location>
        <begin position="25"/>
        <end position="108"/>
    </location>
</feature>
<gene>
    <name evidence="4" type="ORF">H9647_25245</name>
</gene>
<keyword evidence="5" id="KW-1185">Reference proteome</keyword>
<evidence type="ECO:0000259" key="3">
    <source>
        <dbReference type="Pfam" id="PF18106"/>
    </source>
</evidence>
<dbReference type="Pfam" id="PF18106">
    <property type="entry name" value="Rol_Rep_N"/>
    <property type="match status" value="1"/>
</dbReference>
<dbReference type="Proteomes" id="UP000608071">
    <property type="component" value="Unassembled WGS sequence"/>
</dbReference>
<proteinExistence type="predicted"/>
<comment type="caution">
    <text evidence="4">The sequence shown here is derived from an EMBL/GenBank/DDBJ whole genome shotgun (WGS) entry which is preliminary data.</text>
</comment>
<keyword evidence="4" id="KW-0396">Initiation factor</keyword>
<protein>
    <submittedName>
        <fullName evidence="4">Replication initiation factor</fullName>
    </submittedName>
</protein>
<dbReference type="InterPro" id="IPR040819">
    <property type="entry name" value="Rol_Rep_N"/>
</dbReference>
<evidence type="ECO:0000313" key="4">
    <source>
        <dbReference type="EMBL" id="MBD7971370.1"/>
    </source>
</evidence>
<dbReference type="GO" id="GO:0003743">
    <property type="term" value="F:translation initiation factor activity"/>
    <property type="evidence" value="ECO:0007669"/>
    <property type="project" value="UniProtKB-KW"/>
</dbReference>
<dbReference type="Pfam" id="PF02486">
    <property type="entry name" value="Rep_trans"/>
    <property type="match status" value="1"/>
</dbReference>
<dbReference type="InterPro" id="IPR003491">
    <property type="entry name" value="REP-like_C"/>
</dbReference>
<evidence type="ECO:0000259" key="2">
    <source>
        <dbReference type="Pfam" id="PF02486"/>
    </source>
</evidence>
<organism evidence="4 5">
    <name type="scientific">Paenibacillus gallinarum</name>
    <dbReference type="NCBI Taxonomy" id="2762232"/>
    <lineage>
        <taxon>Bacteria</taxon>
        <taxon>Bacillati</taxon>
        <taxon>Bacillota</taxon>
        <taxon>Bacilli</taxon>
        <taxon>Bacillales</taxon>
        <taxon>Paenibacillaceae</taxon>
        <taxon>Paenibacillus</taxon>
    </lineage>
</organism>
<evidence type="ECO:0000256" key="1">
    <source>
        <dbReference type="SAM" id="MobiDB-lite"/>
    </source>
</evidence>
<keyword evidence="4" id="KW-0648">Protein biosynthesis</keyword>
<dbReference type="RefSeq" id="WP_191805239.1">
    <property type="nucleotide sequence ID" value="NZ_JACSQL010000032.1"/>
</dbReference>
<feature type="region of interest" description="Disordered" evidence="1">
    <location>
        <begin position="339"/>
        <end position="358"/>
    </location>
</feature>
<feature type="domain" description="Replication initiation protein-like C-terminal" evidence="2">
    <location>
        <begin position="117"/>
        <end position="319"/>
    </location>
</feature>
<evidence type="ECO:0000313" key="5">
    <source>
        <dbReference type="Proteomes" id="UP000608071"/>
    </source>
</evidence>
<dbReference type="EMBL" id="JACSQL010000032">
    <property type="protein sequence ID" value="MBD7971370.1"/>
    <property type="molecule type" value="Genomic_DNA"/>
</dbReference>
<reference evidence="4 5" key="1">
    <citation type="submission" date="2020-08" db="EMBL/GenBank/DDBJ databases">
        <title>A Genomic Blueprint of the Chicken Gut Microbiome.</title>
        <authorList>
            <person name="Gilroy R."/>
            <person name="Ravi A."/>
            <person name="Getino M."/>
            <person name="Pursley I."/>
            <person name="Horton D.L."/>
            <person name="Alikhan N.-F."/>
            <person name="Baker D."/>
            <person name="Gharbi K."/>
            <person name="Hall N."/>
            <person name="Watson M."/>
            <person name="Adriaenssens E.M."/>
            <person name="Foster-Nyarko E."/>
            <person name="Jarju S."/>
            <person name="Secka A."/>
            <person name="Antonio M."/>
            <person name="Oren A."/>
            <person name="Chaudhuri R."/>
            <person name="La Ragione R.M."/>
            <person name="Hildebrand F."/>
            <person name="Pallen M.J."/>
        </authorList>
    </citation>
    <scope>NUCLEOTIDE SEQUENCE [LARGE SCALE GENOMIC DNA]</scope>
    <source>
        <strain evidence="4 5">Sa2BVA9</strain>
    </source>
</reference>